<evidence type="ECO:0000313" key="3">
    <source>
        <dbReference type="Proteomes" id="UP001597347"/>
    </source>
</evidence>
<reference evidence="3" key="1">
    <citation type="journal article" date="2019" name="Int. J. Syst. Evol. Microbiol.">
        <title>The Global Catalogue of Microorganisms (GCM) 10K type strain sequencing project: providing services to taxonomists for standard genome sequencing and annotation.</title>
        <authorList>
            <consortium name="The Broad Institute Genomics Platform"/>
            <consortium name="The Broad Institute Genome Sequencing Center for Infectious Disease"/>
            <person name="Wu L."/>
            <person name="Ma J."/>
        </authorList>
    </citation>
    <scope>NUCLEOTIDE SEQUENCE [LARGE SCALE GENOMIC DNA]</scope>
    <source>
        <strain evidence="3">CGMCC 1.12471</strain>
    </source>
</reference>
<gene>
    <name evidence="2" type="ORF">ACFSBI_04150</name>
</gene>
<keyword evidence="1" id="KW-0472">Membrane</keyword>
<keyword evidence="1" id="KW-1133">Transmembrane helix</keyword>
<dbReference type="EMBL" id="JBHUEA010000004">
    <property type="protein sequence ID" value="MFD1720730.1"/>
    <property type="molecule type" value="Genomic_DNA"/>
</dbReference>
<name>A0ABW4LDC5_9MICO</name>
<dbReference type="Proteomes" id="UP001597347">
    <property type="component" value="Unassembled WGS sequence"/>
</dbReference>
<keyword evidence="1" id="KW-0812">Transmembrane</keyword>
<comment type="caution">
    <text evidence="2">The sequence shown here is derived from an EMBL/GenBank/DDBJ whole genome shotgun (WGS) entry which is preliminary data.</text>
</comment>
<accession>A0ABW4LDC5</accession>
<protein>
    <submittedName>
        <fullName evidence="2">Uncharacterized protein</fullName>
    </submittedName>
</protein>
<proteinExistence type="predicted"/>
<evidence type="ECO:0000313" key="2">
    <source>
        <dbReference type="EMBL" id="MFD1720730.1"/>
    </source>
</evidence>
<evidence type="ECO:0000256" key="1">
    <source>
        <dbReference type="SAM" id="Phobius"/>
    </source>
</evidence>
<sequence length="44" mass="4640">MTGADVAMLALTAAGFGLIALLPYGAFRLVELAEDAVWHLRHSA</sequence>
<feature type="transmembrane region" description="Helical" evidence="1">
    <location>
        <begin position="6"/>
        <end position="27"/>
    </location>
</feature>
<organism evidence="2 3">
    <name type="scientific">Amnibacterium endophyticum</name>
    <dbReference type="NCBI Taxonomy" id="2109337"/>
    <lineage>
        <taxon>Bacteria</taxon>
        <taxon>Bacillati</taxon>
        <taxon>Actinomycetota</taxon>
        <taxon>Actinomycetes</taxon>
        <taxon>Micrococcales</taxon>
        <taxon>Microbacteriaceae</taxon>
        <taxon>Amnibacterium</taxon>
    </lineage>
</organism>
<keyword evidence="3" id="KW-1185">Reference proteome</keyword>
<dbReference type="RefSeq" id="WP_377932331.1">
    <property type="nucleotide sequence ID" value="NZ_JBHUEA010000004.1"/>
</dbReference>